<reference evidence="2" key="1">
    <citation type="submission" date="2021-06" db="EMBL/GenBank/DDBJ databases">
        <authorList>
            <person name="Kallberg Y."/>
            <person name="Tangrot J."/>
            <person name="Rosling A."/>
        </authorList>
    </citation>
    <scope>NUCLEOTIDE SEQUENCE</scope>
    <source>
        <strain evidence="2">MA453B</strain>
    </source>
</reference>
<keyword evidence="3" id="KW-1185">Reference proteome</keyword>
<comment type="caution">
    <text evidence="2">The sequence shown here is derived from an EMBL/GenBank/DDBJ whole genome shotgun (WGS) entry which is preliminary data.</text>
</comment>
<feature type="non-terminal residue" evidence="2">
    <location>
        <position position="240"/>
    </location>
</feature>
<dbReference type="Pfam" id="PF12937">
    <property type="entry name" value="F-box-like"/>
    <property type="match status" value="1"/>
</dbReference>
<feature type="domain" description="F-box" evidence="1">
    <location>
        <begin position="3"/>
        <end position="52"/>
    </location>
</feature>
<protein>
    <submittedName>
        <fullName evidence="2">28680_t:CDS:1</fullName>
    </submittedName>
</protein>
<sequence length="240" mass="27684">MTFLPNEILQKIFNLLTIKCYNIHCARSLFNCLLVNRHWCVNAVVILWKDPFSNYNGKKPFNMMITSFLVCLNVEECKDLEKHGVIIPNYEPMFDYPKYLSHLNVNGLKGAIFDKIVMKNESDRVRSLVMKYILIMLSRRENKLESLTIRIGYGFLTVPINDIEILLHPNIRSLIEPVKKINLLLGSPTDGFIIKLASVCQNLDSLNISFRDFGIQNFIDVAHLVKVQKSLELIQICHEG</sequence>
<dbReference type="InterPro" id="IPR036047">
    <property type="entry name" value="F-box-like_dom_sf"/>
</dbReference>
<evidence type="ECO:0000259" key="1">
    <source>
        <dbReference type="Pfam" id="PF12937"/>
    </source>
</evidence>
<accession>A0A9N9K456</accession>
<organism evidence="2 3">
    <name type="scientific">Dentiscutata erythropus</name>
    <dbReference type="NCBI Taxonomy" id="1348616"/>
    <lineage>
        <taxon>Eukaryota</taxon>
        <taxon>Fungi</taxon>
        <taxon>Fungi incertae sedis</taxon>
        <taxon>Mucoromycota</taxon>
        <taxon>Glomeromycotina</taxon>
        <taxon>Glomeromycetes</taxon>
        <taxon>Diversisporales</taxon>
        <taxon>Gigasporaceae</taxon>
        <taxon>Dentiscutata</taxon>
    </lineage>
</organism>
<dbReference type="InterPro" id="IPR001810">
    <property type="entry name" value="F-box_dom"/>
</dbReference>
<proteinExistence type="predicted"/>
<dbReference type="EMBL" id="CAJVPY010045720">
    <property type="protein sequence ID" value="CAG8809952.1"/>
    <property type="molecule type" value="Genomic_DNA"/>
</dbReference>
<gene>
    <name evidence="2" type="ORF">DERYTH_LOCUS25200</name>
</gene>
<name>A0A9N9K456_9GLOM</name>
<evidence type="ECO:0000313" key="2">
    <source>
        <dbReference type="EMBL" id="CAG8809952.1"/>
    </source>
</evidence>
<evidence type="ECO:0000313" key="3">
    <source>
        <dbReference type="Proteomes" id="UP000789405"/>
    </source>
</evidence>
<dbReference type="AlphaFoldDB" id="A0A9N9K456"/>
<dbReference type="Proteomes" id="UP000789405">
    <property type="component" value="Unassembled WGS sequence"/>
</dbReference>
<dbReference type="SUPFAM" id="SSF81383">
    <property type="entry name" value="F-box domain"/>
    <property type="match status" value="1"/>
</dbReference>
<dbReference type="OrthoDB" id="2372371at2759"/>